<keyword evidence="3" id="KW-0805">Transcription regulation</keyword>
<keyword evidence="4" id="KW-0804">Transcription</keyword>
<evidence type="ECO:0000256" key="4">
    <source>
        <dbReference type="ARBA" id="ARBA00023163"/>
    </source>
</evidence>
<evidence type="ECO:0000259" key="6">
    <source>
        <dbReference type="PROSITE" id="PS51000"/>
    </source>
</evidence>
<dbReference type="InterPro" id="IPR050313">
    <property type="entry name" value="Carb_Metab_HTH_regulators"/>
</dbReference>
<sequence length="262" mass="28190">MSLNGPDERAVFAGERQQRILALLRAAGRVDTRDLAESFDVSIESIRKDLIHLERHGQLQRVHGGAIPAESASFEAPVQERTGFAREKTRIAEAALGHLPVGGSILLDAGSTTERLAELLPPGPALTVFTNTLPIALKLLGHAQLDVFTLGGRVRSRTLAEVDEWALRSLAELNADVAFLGTNGLHPERGLTTPDPAEAHVKRAMLASARRRILLCDHSKIGSISTVQHATLEDIDLLITDDGVTPDQLATLRAAGLEIQVV</sequence>
<dbReference type="PROSITE" id="PS51000">
    <property type="entry name" value="HTH_DEOR_2"/>
    <property type="match status" value="1"/>
</dbReference>
<dbReference type="InterPro" id="IPR036388">
    <property type="entry name" value="WH-like_DNA-bd_sf"/>
</dbReference>
<dbReference type="STRING" id="156980.SAMN04489745_0680"/>
<dbReference type="RefSeq" id="WP_066214040.1">
    <property type="nucleotide sequence ID" value="NZ_FNSN01000003.1"/>
</dbReference>
<dbReference type="InterPro" id="IPR036390">
    <property type="entry name" value="WH_DNA-bd_sf"/>
</dbReference>
<comment type="function">
    <text evidence="5">Repressor of the lactose catabolism operon. Galactose-6-phosphate is the inducer.</text>
</comment>
<dbReference type="SUPFAM" id="SSF100950">
    <property type="entry name" value="NagB/RpiA/CoA transferase-like"/>
    <property type="match status" value="1"/>
</dbReference>
<dbReference type="Gene3D" id="3.40.50.1360">
    <property type="match status" value="1"/>
</dbReference>
<evidence type="ECO:0000256" key="3">
    <source>
        <dbReference type="ARBA" id="ARBA00023015"/>
    </source>
</evidence>
<reference evidence="7 8" key="1">
    <citation type="submission" date="2016-10" db="EMBL/GenBank/DDBJ databases">
        <authorList>
            <person name="de Groot N.N."/>
        </authorList>
    </citation>
    <scope>NUCLEOTIDE SEQUENCE [LARGE SCALE GENOMIC DNA]</scope>
    <source>
        <strain evidence="7 8">DSM 10495</strain>
    </source>
</reference>
<gene>
    <name evidence="7" type="ORF">SAMN04489745_0680</name>
</gene>
<dbReference type="InterPro" id="IPR001034">
    <property type="entry name" value="DeoR_HTH"/>
</dbReference>
<keyword evidence="8" id="KW-1185">Reference proteome</keyword>
<dbReference type="Pfam" id="PF08220">
    <property type="entry name" value="HTH_DeoR"/>
    <property type="match status" value="1"/>
</dbReference>
<dbReference type="PANTHER" id="PTHR30363:SF4">
    <property type="entry name" value="GLYCEROL-3-PHOSPHATE REGULON REPRESSOR"/>
    <property type="match status" value="1"/>
</dbReference>
<dbReference type="GO" id="GO:0003700">
    <property type="term" value="F:DNA-binding transcription factor activity"/>
    <property type="evidence" value="ECO:0007669"/>
    <property type="project" value="InterPro"/>
</dbReference>
<evidence type="ECO:0000256" key="5">
    <source>
        <dbReference type="ARBA" id="ARBA00024937"/>
    </source>
</evidence>
<proteinExistence type="predicted"/>
<evidence type="ECO:0000313" key="8">
    <source>
        <dbReference type="Proteomes" id="UP000182652"/>
    </source>
</evidence>
<dbReference type="PRINTS" id="PR00037">
    <property type="entry name" value="HTHLACR"/>
</dbReference>
<evidence type="ECO:0000256" key="2">
    <source>
        <dbReference type="ARBA" id="ARBA00022491"/>
    </source>
</evidence>
<organism evidence="7 8">
    <name type="scientific">Arthrobacter woluwensis</name>
    <dbReference type="NCBI Taxonomy" id="156980"/>
    <lineage>
        <taxon>Bacteria</taxon>
        <taxon>Bacillati</taxon>
        <taxon>Actinomycetota</taxon>
        <taxon>Actinomycetes</taxon>
        <taxon>Micrococcales</taxon>
        <taxon>Micrococcaceae</taxon>
        <taxon>Arthrobacter</taxon>
    </lineage>
</organism>
<dbReference type="SUPFAM" id="SSF46785">
    <property type="entry name" value="Winged helix' DNA-binding domain"/>
    <property type="match status" value="1"/>
</dbReference>
<dbReference type="SMART" id="SM01134">
    <property type="entry name" value="DeoRC"/>
    <property type="match status" value="1"/>
</dbReference>
<protein>
    <recommendedName>
        <fullName evidence="1">Lactose phosphotransferase system repressor</fullName>
    </recommendedName>
</protein>
<feature type="domain" description="HTH deoR-type" evidence="6">
    <location>
        <begin position="13"/>
        <end position="68"/>
    </location>
</feature>
<dbReference type="InterPro" id="IPR037171">
    <property type="entry name" value="NagB/RpiA_transferase-like"/>
</dbReference>
<dbReference type="Proteomes" id="UP000182652">
    <property type="component" value="Unassembled WGS sequence"/>
</dbReference>
<dbReference type="Pfam" id="PF00455">
    <property type="entry name" value="DeoRC"/>
    <property type="match status" value="1"/>
</dbReference>
<dbReference type="PANTHER" id="PTHR30363">
    <property type="entry name" value="HTH-TYPE TRANSCRIPTIONAL REGULATOR SRLR-RELATED"/>
    <property type="match status" value="1"/>
</dbReference>
<evidence type="ECO:0000313" key="7">
    <source>
        <dbReference type="EMBL" id="SEB58749.1"/>
    </source>
</evidence>
<dbReference type="EMBL" id="FNSN01000003">
    <property type="protein sequence ID" value="SEB58749.1"/>
    <property type="molecule type" value="Genomic_DNA"/>
</dbReference>
<name>A0A1H4KJK4_9MICC</name>
<dbReference type="InterPro" id="IPR014036">
    <property type="entry name" value="DeoR-like_C"/>
</dbReference>
<dbReference type="SMART" id="SM00420">
    <property type="entry name" value="HTH_DEOR"/>
    <property type="match status" value="1"/>
</dbReference>
<dbReference type="Gene3D" id="1.10.10.10">
    <property type="entry name" value="Winged helix-like DNA-binding domain superfamily/Winged helix DNA-binding domain"/>
    <property type="match status" value="1"/>
</dbReference>
<keyword evidence="2" id="KW-0678">Repressor</keyword>
<dbReference type="AlphaFoldDB" id="A0A1H4KJK4"/>
<accession>A0A1H4KJK4</accession>
<evidence type="ECO:0000256" key="1">
    <source>
        <dbReference type="ARBA" id="ARBA00021390"/>
    </source>
</evidence>